<dbReference type="Gene3D" id="2.30.30.100">
    <property type="match status" value="1"/>
</dbReference>
<organism evidence="2 3">
    <name type="scientific">Adineta ricciae</name>
    <name type="common">Rotifer</name>
    <dbReference type="NCBI Taxonomy" id="249248"/>
    <lineage>
        <taxon>Eukaryota</taxon>
        <taxon>Metazoa</taxon>
        <taxon>Spiralia</taxon>
        <taxon>Gnathifera</taxon>
        <taxon>Rotifera</taxon>
        <taxon>Eurotatoria</taxon>
        <taxon>Bdelloidea</taxon>
        <taxon>Adinetida</taxon>
        <taxon>Adinetidae</taxon>
        <taxon>Adineta</taxon>
    </lineage>
</organism>
<protein>
    <recommendedName>
        <fullName evidence="4">VCBS repeat-containing protein</fullName>
    </recommendedName>
</protein>
<dbReference type="SUPFAM" id="SSF69318">
    <property type="entry name" value="Integrin alpha N-terminal domain"/>
    <property type="match status" value="1"/>
</dbReference>
<dbReference type="Pfam" id="PF13517">
    <property type="entry name" value="FG-GAP_3"/>
    <property type="match status" value="1"/>
</dbReference>
<dbReference type="InterPro" id="IPR013517">
    <property type="entry name" value="FG-GAP"/>
</dbReference>
<reference evidence="2" key="1">
    <citation type="submission" date="2021-02" db="EMBL/GenBank/DDBJ databases">
        <authorList>
            <person name="Nowell W R."/>
        </authorList>
    </citation>
    <scope>NUCLEOTIDE SEQUENCE</scope>
</reference>
<keyword evidence="1" id="KW-0732">Signal</keyword>
<proteinExistence type="predicted"/>
<dbReference type="PANTHER" id="PTHR46580">
    <property type="entry name" value="SENSOR KINASE-RELATED"/>
    <property type="match status" value="1"/>
</dbReference>
<dbReference type="InterPro" id="IPR028994">
    <property type="entry name" value="Integrin_alpha_N"/>
</dbReference>
<keyword evidence="3" id="KW-1185">Reference proteome</keyword>
<dbReference type="EMBL" id="CAJNOR010002378">
    <property type="protein sequence ID" value="CAF1285982.1"/>
    <property type="molecule type" value="Genomic_DNA"/>
</dbReference>
<sequence>MDLYFKTYLNNDQKPDVIVANYNDNNVSILLNNGIGGFFLQMTYAIGVYPFLLGVNDIDGDNKLDIITVNRSSNDIAVLRQC</sequence>
<evidence type="ECO:0008006" key="4">
    <source>
        <dbReference type="Google" id="ProtNLM"/>
    </source>
</evidence>
<comment type="caution">
    <text evidence="2">The sequence shown here is derived from an EMBL/GenBank/DDBJ whole genome shotgun (WGS) entry which is preliminary data.</text>
</comment>
<evidence type="ECO:0000313" key="3">
    <source>
        <dbReference type="Proteomes" id="UP000663828"/>
    </source>
</evidence>
<name>A0A815CXI6_ADIRI</name>
<accession>A0A815CXI6</accession>
<evidence type="ECO:0000256" key="1">
    <source>
        <dbReference type="ARBA" id="ARBA00022729"/>
    </source>
</evidence>
<dbReference type="Proteomes" id="UP000663828">
    <property type="component" value="Unassembled WGS sequence"/>
</dbReference>
<gene>
    <name evidence="2" type="ORF">XAT740_LOCUS28073</name>
</gene>
<dbReference type="AlphaFoldDB" id="A0A815CXI6"/>
<evidence type="ECO:0000313" key="2">
    <source>
        <dbReference type="EMBL" id="CAF1285982.1"/>
    </source>
</evidence>